<evidence type="ECO:0000313" key="2">
    <source>
        <dbReference type="EMBL" id="TFK94507.1"/>
    </source>
</evidence>
<proteinExistence type="predicted"/>
<keyword evidence="1" id="KW-1133">Transmembrane helix</keyword>
<feature type="transmembrane region" description="Helical" evidence="1">
    <location>
        <begin position="12"/>
        <end position="36"/>
    </location>
</feature>
<dbReference type="InParanoid" id="A0A5C3Q088"/>
<dbReference type="AlphaFoldDB" id="A0A5C3Q088"/>
<keyword evidence="1" id="KW-0472">Membrane</keyword>
<accession>A0A5C3Q088</accession>
<gene>
    <name evidence="2" type="ORF">K466DRAFT_326016</name>
</gene>
<name>A0A5C3Q088_9APHY</name>
<keyword evidence="1" id="KW-0812">Transmembrane</keyword>
<keyword evidence="3" id="KW-1185">Reference proteome</keyword>
<evidence type="ECO:0000256" key="1">
    <source>
        <dbReference type="SAM" id="Phobius"/>
    </source>
</evidence>
<dbReference type="EMBL" id="ML210968">
    <property type="protein sequence ID" value="TFK94507.1"/>
    <property type="molecule type" value="Genomic_DNA"/>
</dbReference>
<sequence length="220" mass="24472">MQNSWNLKQIIIVTIATIVGMPLMLVLIVPVVLVVWRSTFRRQQDILVLNRAHARTVTRSSDWPKLYSVHIAPELPESCSSAAGHVLAERAADGLYEVCSTEWASIKPISCWRAAPSERRTCSIAPCGRPREGWRCWPPAPLVASRSRRLPSDEFELQLTHSSRPAVPSTASAAETFASRSDAIRTAVLIRMPHSETKKRRAERADHGGGLPCMEFGVWP</sequence>
<dbReference type="Proteomes" id="UP000308197">
    <property type="component" value="Unassembled WGS sequence"/>
</dbReference>
<evidence type="ECO:0000313" key="3">
    <source>
        <dbReference type="Proteomes" id="UP000308197"/>
    </source>
</evidence>
<protein>
    <submittedName>
        <fullName evidence="2">Uncharacterized protein</fullName>
    </submittedName>
</protein>
<reference evidence="2 3" key="1">
    <citation type="journal article" date="2019" name="Nat. Ecol. Evol.">
        <title>Megaphylogeny resolves global patterns of mushroom evolution.</title>
        <authorList>
            <person name="Varga T."/>
            <person name="Krizsan K."/>
            <person name="Foldi C."/>
            <person name="Dima B."/>
            <person name="Sanchez-Garcia M."/>
            <person name="Sanchez-Ramirez S."/>
            <person name="Szollosi G.J."/>
            <person name="Szarkandi J.G."/>
            <person name="Papp V."/>
            <person name="Albert L."/>
            <person name="Andreopoulos W."/>
            <person name="Angelini C."/>
            <person name="Antonin V."/>
            <person name="Barry K.W."/>
            <person name="Bougher N.L."/>
            <person name="Buchanan P."/>
            <person name="Buyck B."/>
            <person name="Bense V."/>
            <person name="Catcheside P."/>
            <person name="Chovatia M."/>
            <person name="Cooper J."/>
            <person name="Damon W."/>
            <person name="Desjardin D."/>
            <person name="Finy P."/>
            <person name="Geml J."/>
            <person name="Haridas S."/>
            <person name="Hughes K."/>
            <person name="Justo A."/>
            <person name="Karasinski D."/>
            <person name="Kautmanova I."/>
            <person name="Kiss B."/>
            <person name="Kocsube S."/>
            <person name="Kotiranta H."/>
            <person name="LaButti K.M."/>
            <person name="Lechner B.E."/>
            <person name="Liimatainen K."/>
            <person name="Lipzen A."/>
            <person name="Lukacs Z."/>
            <person name="Mihaltcheva S."/>
            <person name="Morgado L.N."/>
            <person name="Niskanen T."/>
            <person name="Noordeloos M.E."/>
            <person name="Ohm R.A."/>
            <person name="Ortiz-Santana B."/>
            <person name="Ovrebo C."/>
            <person name="Racz N."/>
            <person name="Riley R."/>
            <person name="Savchenko A."/>
            <person name="Shiryaev A."/>
            <person name="Soop K."/>
            <person name="Spirin V."/>
            <person name="Szebenyi C."/>
            <person name="Tomsovsky M."/>
            <person name="Tulloss R.E."/>
            <person name="Uehling J."/>
            <person name="Grigoriev I.V."/>
            <person name="Vagvolgyi C."/>
            <person name="Papp T."/>
            <person name="Martin F.M."/>
            <person name="Miettinen O."/>
            <person name="Hibbett D.S."/>
            <person name="Nagy L.G."/>
        </authorList>
    </citation>
    <scope>NUCLEOTIDE SEQUENCE [LARGE SCALE GENOMIC DNA]</scope>
    <source>
        <strain evidence="2 3">HHB13444</strain>
    </source>
</reference>
<organism evidence="2 3">
    <name type="scientific">Polyporus arcularius HHB13444</name>
    <dbReference type="NCBI Taxonomy" id="1314778"/>
    <lineage>
        <taxon>Eukaryota</taxon>
        <taxon>Fungi</taxon>
        <taxon>Dikarya</taxon>
        <taxon>Basidiomycota</taxon>
        <taxon>Agaricomycotina</taxon>
        <taxon>Agaricomycetes</taxon>
        <taxon>Polyporales</taxon>
        <taxon>Polyporaceae</taxon>
        <taxon>Polyporus</taxon>
    </lineage>
</organism>